<sequence length="256" mass="28962">VSSGPKIYFPLLAYGGMCRAEFAMALQSLFLEAARVQGLSFLASGIFFESLISRGRNAAAAAALHYECDYILFIDADISFSPKDVFKLIDHNEDVVCGLYPKKYYNSRKILALAKDSPQVFETERWKSLSTDFTTEMTPTSMESLREGRSLVETDYAATGFMLIKTSVFKKIAEKKPDLKYKNEVDGYMSWGDNFYDFFPVAVNPITKKYESEDYGFCRLWRSVGGKIFFDPSINLTHIGTQSYTGSVGEQLKFFK</sequence>
<organism evidence="1">
    <name type="scientific">marine metagenome</name>
    <dbReference type="NCBI Taxonomy" id="408172"/>
    <lineage>
        <taxon>unclassified sequences</taxon>
        <taxon>metagenomes</taxon>
        <taxon>ecological metagenomes</taxon>
    </lineage>
</organism>
<dbReference type="Pfam" id="PF03452">
    <property type="entry name" value="Anp1"/>
    <property type="match status" value="1"/>
</dbReference>
<gene>
    <name evidence="1" type="ORF">METZ01_LOCUS298328</name>
</gene>
<dbReference type="EMBL" id="UINC01092140">
    <property type="protein sequence ID" value="SVC45474.1"/>
    <property type="molecule type" value="Genomic_DNA"/>
</dbReference>
<feature type="non-terminal residue" evidence="1">
    <location>
        <position position="1"/>
    </location>
</feature>
<dbReference type="InterPro" id="IPR029044">
    <property type="entry name" value="Nucleotide-diphossugar_trans"/>
</dbReference>
<evidence type="ECO:0008006" key="2">
    <source>
        <dbReference type="Google" id="ProtNLM"/>
    </source>
</evidence>
<evidence type="ECO:0000313" key="1">
    <source>
        <dbReference type="EMBL" id="SVC45474.1"/>
    </source>
</evidence>
<reference evidence="1" key="1">
    <citation type="submission" date="2018-05" db="EMBL/GenBank/DDBJ databases">
        <authorList>
            <person name="Lanie J.A."/>
            <person name="Ng W.-L."/>
            <person name="Kazmierczak K.M."/>
            <person name="Andrzejewski T.M."/>
            <person name="Davidsen T.M."/>
            <person name="Wayne K.J."/>
            <person name="Tettelin H."/>
            <person name="Glass J.I."/>
            <person name="Rusch D."/>
            <person name="Podicherti R."/>
            <person name="Tsui H.-C.T."/>
            <person name="Winkler M.E."/>
        </authorList>
    </citation>
    <scope>NUCLEOTIDE SEQUENCE</scope>
</reference>
<dbReference type="AlphaFoldDB" id="A0A382M903"/>
<protein>
    <recommendedName>
        <fullName evidence="2">Nucleotide-diphospho-sugar transferase domain-containing protein</fullName>
    </recommendedName>
</protein>
<name>A0A382M903_9ZZZZ</name>
<accession>A0A382M903</accession>
<proteinExistence type="predicted"/>
<dbReference type="Gene3D" id="3.90.550.10">
    <property type="entry name" value="Spore Coat Polysaccharide Biosynthesis Protein SpsA, Chain A"/>
    <property type="match status" value="1"/>
</dbReference>
<dbReference type="SUPFAM" id="SSF53448">
    <property type="entry name" value="Nucleotide-diphospho-sugar transferases"/>
    <property type="match status" value="1"/>
</dbReference>